<keyword evidence="1" id="KW-0949">S-adenosyl-L-methionine</keyword>
<dbReference type="InterPro" id="IPR035248">
    <property type="entry name" value="PRMT5_C"/>
</dbReference>
<sequence length="365" mass="41784">MADVNVAAIELCKEDELNEKEKFGSLLPCRKLSPLEPFIKLEEYFMLERDRGKYLLYMAAIDSAVHQILASRPNTRSSVVKCLVLGPGLGRLIAFCLDACKQQGANAVVHVLEANPSAVEFLRKQFGDLLGKTVYIYDPFIFHPDLSVKDLPEPFHALYRSFDIITSELLGCFGDDEFLPELTASLYNLFLHPTKGIPIPQSWSTYVVPITSALTVDHLKNHKKSLSAGTLMRKQSSKIYIHGMLGFFTAVLFPDIIIDTRSTNIHQRNCFHWESFFFPFLKPISLDSKGTKKLLFSLKRKLERVRDREDKLIKLKLWYEWQAYSEDFQEKSSKKKCARKDAYNLGTQCIYNKDGETDAVYLNCK</sequence>
<feature type="domain" description="PRMT5 arginine-N-methyltransferase" evidence="2">
    <location>
        <begin position="31"/>
        <end position="197"/>
    </location>
</feature>
<evidence type="ECO:0000313" key="4">
    <source>
        <dbReference type="EMBL" id="EDO32564.1"/>
    </source>
</evidence>
<dbReference type="AlphaFoldDB" id="A7SUQ4"/>
<dbReference type="InterPro" id="IPR025799">
    <property type="entry name" value="Arg_MeTrfase"/>
</dbReference>
<proteinExistence type="predicted"/>
<protein>
    <recommendedName>
        <fullName evidence="6">Protein arginine N-methyltransferase 5</fullName>
    </recommendedName>
</protein>
<dbReference type="Proteomes" id="UP000001593">
    <property type="component" value="Unassembled WGS sequence"/>
</dbReference>
<dbReference type="SUPFAM" id="SSF53335">
    <property type="entry name" value="S-adenosyl-L-methionine-dependent methyltransferases"/>
    <property type="match status" value="1"/>
</dbReference>
<dbReference type="Pfam" id="PF17286">
    <property type="entry name" value="PRMT5_C"/>
    <property type="match status" value="1"/>
</dbReference>
<dbReference type="Pfam" id="PF05185">
    <property type="entry name" value="PRMT5"/>
    <property type="match status" value="1"/>
</dbReference>
<gene>
    <name evidence="4" type="ORF">NEMVEDRAFT_v1g217771</name>
</gene>
<dbReference type="InterPro" id="IPR029063">
    <property type="entry name" value="SAM-dependent_MTases_sf"/>
</dbReference>
<evidence type="ECO:0000259" key="3">
    <source>
        <dbReference type="Pfam" id="PF17286"/>
    </source>
</evidence>
<dbReference type="EMBL" id="DS469818">
    <property type="protein sequence ID" value="EDO32564.1"/>
    <property type="molecule type" value="Genomic_DNA"/>
</dbReference>
<dbReference type="HOGENOM" id="CLU_759310_0_0_1"/>
<evidence type="ECO:0008006" key="6">
    <source>
        <dbReference type="Google" id="ProtNLM"/>
    </source>
</evidence>
<evidence type="ECO:0000259" key="2">
    <source>
        <dbReference type="Pfam" id="PF05185"/>
    </source>
</evidence>
<dbReference type="eggNOG" id="KOG0822">
    <property type="taxonomic scope" value="Eukaryota"/>
</dbReference>
<dbReference type="STRING" id="45351.A7SUQ4"/>
<dbReference type="PANTHER" id="PTHR10738">
    <property type="entry name" value="PROTEIN ARGININE N-METHYLTRANSFERASE 5"/>
    <property type="match status" value="1"/>
</dbReference>
<organism evidence="4 5">
    <name type="scientific">Nematostella vectensis</name>
    <name type="common">Starlet sea anemone</name>
    <dbReference type="NCBI Taxonomy" id="45351"/>
    <lineage>
        <taxon>Eukaryota</taxon>
        <taxon>Metazoa</taxon>
        <taxon>Cnidaria</taxon>
        <taxon>Anthozoa</taxon>
        <taxon>Hexacorallia</taxon>
        <taxon>Actiniaria</taxon>
        <taxon>Edwardsiidae</taxon>
        <taxon>Nematostella</taxon>
    </lineage>
</organism>
<accession>A7SUQ4</accession>
<feature type="domain" description="PRMT5 oligomerisation" evidence="3">
    <location>
        <begin position="231"/>
        <end position="332"/>
    </location>
</feature>
<name>A7SUQ4_NEMVE</name>
<dbReference type="GO" id="GO:0016274">
    <property type="term" value="F:protein-arginine N-methyltransferase activity"/>
    <property type="evidence" value="ECO:0007669"/>
    <property type="project" value="InterPro"/>
</dbReference>
<dbReference type="InterPro" id="IPR035075">
    <property type="entry name" value="PRMT5"/>
</dbReference>
<dbReference type="InParanoid" id="A7SUQ4"/>
<dbReference type="Gene3D" id="3.40.50.150">
    <property type="entry name" value="Vaccinia Virus protein VP39"/>
    <property type="match status" value="1"/>
</dbReference>
<evidence type="ECO:0000256" key="1">
    <source>
        <dbReference type="ARBA" id="ARBA00022691"/>
    </source>
</evidence>
<evidence type="ECO:0000313" key="5">
    <source>
        <dbReference type="Proteomes" id="UP000001593"/>
    </source>
</evidence>
<keyword evidence="5" id="KW-1185">Reference proteome</keyword>
<dbReference type="PhylomeDB" id="A7SUQ4"/>
<reference evidence="4 5" key="1">
    <citation type="journal article" date="2007" name="Science">
        <title>Sea anemone genome reveals ancestral eumetazoan gene repertoire and genomic organization.</title>
        <authorList>
            <person name="Putnam N.H."/>
            <person name="Srivastava M."/>
            <person name="Hellsten U."/>
            <person name="Dirks B."/>
            <person name="Chapman J."/>
            <person name="Salamov A."/>
            <person name="Terry A."/>
            <person name="Shapiro H."/>
            <person name="Lindquist E."/>
            <person name="Kapitonov V.V."/>
            <person name="Jurka J."/>
            <person name="Genikhovich G."/>
            <person name="Grigoriev I.V."/>
            <person name="Lucas S.M."/>
            <person name="Steele R.E."/>
            <person name="Finnerty J.R."/>
            <person name="Technau U."/>
            <person name="Martindale M.Q."/>
            <person name="Rokhsar D.S."/>
        </authorList>
    </citation>
    <scope>NUCLEOTIDE SEQUENCE [LARGE SCALE GENOMIC DNA]</scope>
    <source>
        <strain evidence="5">CH2 X CH6</strain>
    </source>
</reference>
<dbReference type="PANTHER" id="PTHR10738:SF0">
    <property type="entry name" value="PROTEIN ARGININE N-METHYLTRANSFERASE 5"/>
    <property type="match status" value="1"/>
</dbReference>